<reference evidence="2 3" key="1">
    <citation type="submission" date="2018-08" db="EMBL/GenBank/DDBJ databases">
        <title>Draft genome sequence of the cyanotroph, Pseudomonas monteilii BCN3.</title>
        <authorList>
            <person name="Jones L.B."/>
            <person name="Kunz D.A."/>
        </authorList>
    </citation>
    <scope>NUCLEOTIDE SEQUENCE [LARGE SCALE GENOMIC DNA]</scope>
    <source>
        <strain evidence="2 3">BCN3</strain>
    </source>
</reference>
<comment type="caution">
    <text evidence="2">The sequence shown here is derived from an EMBL/GenBank/DDBJ whole genome shotgun (WGS) entry which is preliminary data.</text>
</comment>
<accession>A0A399M667</accession>
<protein>
    <submittedName>
        <fullName evidence="2">DUF2384 domain-containing protein</fullName>
    </submittedName>
</protein>
<evidence type="ECO:0000313" key="2">
    <source>
        <dbReference type="EMBL" id="RII76787.1"/>
    </source>
</evidence>
<gene>
    <name evidence="2" type="ORF">D0894_15230</name>
</gene>
<dbReference type="AlphaFoldDB" id="A0A399M667"/>
<dbReference type="Pfam" id="PF09722">
    <property type="entry name" value="Xre_MbcA_ParS_C"/>
    <property type="match status" value="1"/>
</dbReference>
<organism evidence="2 3">
    <name type="scientific">Pseudomonas monteilii</name>
    <dbReference type="NCBI Taxonomy" id="76759"/>
    <lineage>
        <taxon>Bacteria</taxon>
        <taxon>Pseudomonadati</taxon>
        <taxon>Pseudomonadota</taxon>
        <taxon>Gammaproteobacteria</taxon>
        <taxon>Pseudomonadales</taxon>
        <taxon>Pseudomonadaceae</taxon>
        <taxon>Pseudomonas</taxon>
    </lineage>
</organism>
<sequence>MDHSERVWLLAEQVLGDKVKAAIWLSLPRADFDGCSAAEILGERNGCQRVIELLERLLNEHAGCTALAKATALH</sequence>
<dbReference type="InterPro" id="IPR024467">
    <property type="entry name" value="Xre/MbcA/ParS-like_toxin-bd"/>
</dbReference>
<dbReference type="Proteomes" id="UP000265875">
    <property type="component" value="Unassembled WGS sequence"/>
</dbReference>
<feature type="domain" description="Antitoxin Xre/MbcA/ParS-like toxin-binding" evidence="1">
    <location>
        <begin position="11"/>
        <end position="57"/>
    </location>
</feature>
<name>A0A399M667_9PSED</name>
<dbReference type="EMBL" id="QWLL01000033">
    <property type="protein sequence ID" value="RII76787.1"/>
    <property type="molecule type" value="Genomic_DNA"/>
</dbReference>
<evidence type="ECO:0000259" key="1">
    <source>
        <dbReference type="Pfam" id="PF09722"/>
    </source>
</evidence>
<evidence type="ECO:0000313" key="3">
    <source>
        <dbReference type="Proteomes" id="UP000265875"/>
    </source>
</evidence>
<proteinExistence type="predicted"/>